<evidence type="ECO:0000313" key="2">
    <source>
        <dbReference type="Proteomes" id="UP000265520"/>
    </source>
</evidence>
<reference evidence="1 2" key="1">
    <citation type="journal article" date="2018" name="Front. Plant Sci.">
        <title>Red Clover (Trifolium pratense) and Zigzag Clover (T. medium) - A Picture of Genomic Similarities and Differences.</title>
        <authorList>
            <person name="Dluhosova J."/>
            <person name="Istvanek J."/>
            <person name="Nedelnik J."/>
            <person name="Repkova J."/>
        </authorList>
    </citation>
    <scope>NUCLEOTIDE SEQUENCE [LARGE SCALE GENOMIC DNA]</scope>
    <source>
        <strain evidence="2">cv. 10/8</strain>
        <tissue evidence="1">Leaf</tissue>
    </source>
</reference>
<dbReference type="AlphaFoldDB" id="A0A392TCG8"/>
<sequence length="55" mass="6519">MDFVLDVSVKVSCWLLDLLPCWRLDSRPFFILVYDLDCWCESASILAVWFCRESL</sequence>
<keyword evidence="2" id="KW-1185">Reference proteome</keyword>
<feature type="non-terminal residue" evidence="1">
    <location>
        <position position="55"/>
    </location>
</feature>
<proteinExistence type="predicted"/>
<comment type="caution">
    <text evidence="1">The sequence shown here is derived from an EMBL/GenBank/DDBJ whole genome shotgun (WGS) entry which is preliminary data.</text>
</comment>
<evidence type="ECO:0000313" key="1">
    <source>
        <dbReference type="EMBL" id="MCI57910.1"/>
    </source>
</evidence>
<name>A0A392TCG8_9FABA</name>
<dbReference type="Proteomes" id="UP000265520">
    <property type="component" value="Unassembled WGS sequence"/>
</dbReference>
<organism evidence="1 2">
    <name type="scientific">Trifolium medium</name>
    <dbReference type="NCBI Taxonomy" id="97028"/>
    <lineage>
        <taxon>Eukaryota</taxon>
        <taxon>Viridiplantae</taxon>
        <taxon>Streptophyta</taxon>
        <taxon>Embryophyta</taxon>
        <taxon>Tracheophyta</taxon>
        <taxon>Spermatophyta</taxon>
        <taxon>Magnoliopsida</taxon>
        <taxon>eudicotyledons</taxon>
        <taxon>Gunneridae</taxon>
        <taxon>Pentapetalae</taxon>
        <taxon>rosids</taxon>
        <taxon>fabids</taxon>
        <taxon>Fabales</taxon>
        <taxon>Fabaceae</taxon>
        <taxon>Papilionoideae</taxon>
        <taxon>50 kb inversion clade</taxon>
        <taxon>NPAAA clade</taxon>
        <taxon>Hologalegina</taxon>
        <taxon>IRL clade</taxon>
        <taxon>Trifolieae</taxon>
        <taxon>Trifolium</taxon>
    </lineage>
</organism>
<accession>A0A392TCG8</accession>
<protein>
    <submittedName>
        <fullName evidence="1">Uncharacterized protein</fullName>
    </submittedName>
</protein>
<dbReference type="EMBL" id="LXQA010537070">
    <property type="protein sequence ID" value="MCI57910.1"/>
    <property type="molecule type" value="Genomic_DNA"/>
</dbReference>